<evidence type="ECO:0000313" key="2">
    <source>
        <dbReference type="EMBL" id="EGZ09022.1"/>
    </source>
</evidence>
<reference evidence="2 3" key="1">
    <citation type="journal article" date="2006" name="Science">
        <title>Phytophthora genome sequences uncover evolutionary origins and mechanisms of pathogenesis.</title>
        <authorList>
            <person name="Tyler B.M."/>
            <person name="Tripathy S."/>
            <person name="Zhang X."/>
            <person name="Dehal P."/>
            <person name="Jiang R.H."/>
            <person name="Aerts A."/>
            <person name="Arredondo F.D."/>
            <person name="Baxter L."/>
            <person name="Bensasson D."/>
            <person name="Beynon J.L."/>
            <person name="Chapman J."/>
            <person name="Damasceno C.M."/>
            <person name="Dorrance A.E."/>
            <person name="Dou D."/>
            <person name="Dickerman A.W."/>
            <person name="Dubchak I.L."/>
            <person name="Garbelotto M."/>
            <person name="Gijzen M."/>
            <person name="Gordon S.G."/>
            <person name="Govers F."/>
            <person name="Grunwald N.J."/>
            <person name="Huang W."/>
            <person name="Ivors K.L."/>
            <person name="Jones R.W."/>
            <person name="Kamoun S."/>
            <person name="Krampis K."/>
            <person name="Lamour K.H."/>
            <person name="Lee M.K."/>
            <person name="McDonald W.H."/>
            <person name="Medina M."/>
            <person name="Meijer H.J."/>
            <person name="Nordberg E.K."/>
            <person name="Maclean D.J."/>
            <person name="Ospina-Giraldo M.D."/>
            <person name="Morris P.F."/>
            <person name="Phuntumart V."/>
            <person name="Putnam N.H."/>
            <person name="Rash S."/>
            <person name="Rose J.K."/>
            <person name="Sakihama Y."/>
            <person name="Salamov A.A."/>
            <person name="Savidor A."/>
            <person name="Scheuring C.F."/>
            <person name="Smith B.M."/>
            <person name="Sobral B.W."/>
            <person name="Terry A."/>
            <person name="Torto-Alalibo T.A."/>
            <person name="Win J."/>
            <person name="Xu Z."/>
            <person name="Zhang H."/>
            <person name="Grigoriev I.V."/>
            <person name="Rokhsar D.S."/>
            <person name="Boore J.L."/>
        </authorList>
    </citation>
    <scope>NUCLEOTIDE SEQUENCE [LARGE SCALE GENOMIC DNA]</scope>
    <source>
        <strain evidence="2 3">P6497</strain>
    </source>
</reference>
<feature type="compositionally biased region" description="Basic residues" evidence="1">
    <location>
        <begin position="31"/>
        <end position="48"/>
    </location>
</feature>
<dbReference type="Proteomes" id="UP000002640">
    <property type="component" value="Unassembled WGS sequence"/>
</dbReference>
<feature type="region of interest" description="Disordered" evidence="1">
    <location>
        <begin position="23"/>
        <end position="48"/>
    </location>
</feature>
<dbReference type="AlphaFoldDB" id="G5A6R7"/>
<dbReference type="GeneID" id="20638252"/>
<name>G5A6R7_PHYSP</name>
<dbReference type="SMR" id="G5A6R7"/>
<proteinExistence type="predicted"/>
<evidence type="ECO:0000256" key="1">
    <source>
        <dbReference type="SAM" id="MobiDB-lite"/>
    </source>
</evidence>
<organism evidence="2 3">
    <name type="scientific">Phytophthora sojae (strain P6497)</name>
    <name type="common">Soybean stem and root rot agent</name>
    <name type="synonym">Phytophthora megasperma f. sp. glycines</name>
    <dbReference type="NCBI Taxonomy" id="1094619"/>
    <lineage>
        <taxon>Eukaryota</taxon>
        <taxon>Sar</taxon>
        <taxon>Stramenopiles</taxon>
        <taxon>Oomycota</taxon>
        <taxon>Peronosporomycetes</taxon>
        <taxon>Peronosporales</taxon>
        <taxon>Peronosporaceae</taxon>
        <taxon>Phytophthora</taxon>
    </lineage>
</organism>
<evidence type="ECO:0000313" key="3">
    <source>
        <dbReference type="Proteomes" id="UP000002640"/>
    </source>
</evidence>
<sequence>MTSESPTHLGALYDMSIATASNDIASDKPQQKTKRRMPHCERTRKKSAERHRLRRLAAEGQQRWLQAAVARRAALIDDLVTLVQQQIRTITLVTAQSQGLYDGFFVQPNDELRYAMSLCEIGKVYQQTDVVFRDPTEDPIEFHHWMTTDQGTAFMEFGWRRHFPFSFDRTRDSMWLLARLVNRHEQRETYDEVEDPDNTIAVKLRVTSAESEGERASVVQRFVHRRFIRNDGMVFVWRASIIGDGAFRGMQMDETGWGMVLPSASGEGTFSQICFRQVPLHLNSAQAPPASLADQFENFVLAMSRENMQEVEDVAENMLLDDALKGLHWKASM</sequence>
<dbReference type="InParanoid" id="G5A6R7"/>
<protein>
    <recommendedName>
        <fullName evidence="4">START domain-containing protein</fullName>
    </recommendedName>
</protein>
<dbReference type="EMBL" id="JH159160">
    <property type="protein sequence ID" value="EGZ09022.1"/>
    <property type="molecule type" value="Genomic_DNA"/>
</dbReference>
<accession>G5A6R7</accession>
<gene>
    <name evidence="2" type="ORF">PHYSODRAFT_252278</name>
</gene>
<dbReference type="RefSeq" id="XP_009535655.1">
    <property type="nucleotide sequence ID" value="XM_009537360.1"/>
</dbReference>
<dbReference type="KEGG" id="psoj:PHYSODRAFT_252278"/>
<keyword evidence="3" id="KW-1185">Reference proteome</keyword>
<evidence type="ECO:0008006" key="4">
    <source>
        <dbReference type="Google" id="ProtNLM"/>
    </source>
</evidence>